<comment type="subcellular location">
    <subcellularLocation>
        <location evidence="1">Membrane</location>
        <topology evidence="1">Multi-pass membrane protein</topology>
    </subcellularLocation>
</comment>
<evidence type="ECO:0000256" key="3">
    <source>
        <dbReference type="ARBA" id="ARBA00022989"/>
    </source>
</evidence>
<name>A0A2K1QVY8_9PEZI</name>
<feature type="compositionally biased region" description="Low complexity" evidence="5">
    <location>
        <begin position="1"/>
        <end position="10"/>
    </location>
</feature>
<feature type="transmembrane region" description="Helical" evidence="6">
    <location>
        <begin position="221"/>
        <end position="241"/>
    </location>
</feature>
<feature type="transmembrane region" description="Helical" evidence="6">
    <location>
        <begin position="154"/>
        <end position="176"/>
    </location>
</feature>
<proteinExistence type="predicted"/>
<gene>
    <name evidence="8" type="ORF">CAC42_2398</name>
</gene>
<dbReference type="InterPro" id="IPR036259">
    <property type="entry name" value="MFS_trans_sf"/>
</dbReference>
<dbReference type="InParanoid" id="A0A2K1QVY8"/>
<feature type="transmembrane region" description="Helical" evidence="6">
    <location>
        <begin position="247"/>
        <end position="272"/>
    </location>
</feature>
<reference evidence="8 9" key="1">
    <citation type="submission" date="2017-06" db="EMBL/GenBank/DDBJ databases">
        <title>Draft genome sequence of a variant of Elsinoe murrayae.</title>
        <authorList>
            <person name="Cheng Q."/>
        </authorList>
    </citation>
    <scope>NUCLEOTIDE SEQUENCE [LARGE SCALE GENOMIC DNA]</scope>
    <source>
        <strain evidence="8 9">CQ-2017a</strain>
    </source>
</reference>
<feature type="transmembrane region" description="Helical" evidence="6">
    <location>
        <begin position="422"/>
        <end position="447"/>
    </location>
</feature>
<feature type="transmembrane region" description="Helical" evidence="6">
    <location>
        <begin position="284"/>
        <end position="302"/>
    </location>
</feature>
<dbReference type="PANTHER" id="PTHR23501:SF67">
    <property type="entry name" value="MFS MULTIDRUG EFFLUX TRANSPORTER (EUROFUNG)"/>
    <property type="match status" value="1"/>
</dbReference>
<evidence type="ECO:0000256" key="5">
    <source>
        <dbReference type="SAM" id="MobiDB-lite"/>
    </source>
</evidence>
<feature type="domain" description="Major facilitator superfamily (MFS) profile" evidence="7">
    <location>
        <begin position="157"/>
        <end position="651"/>
    </location>
</feature>
<protein>
    <recommendedName>
        <fullName evidence="7">Major facilitator superfamily (MFS) profile domain-containing protein</fullName>
    </recommendedName>
</protein>
<dbReference type="Proteomes" id="UP000243797">
    <property type="component" value="Unassembled WGS sequence"/>
</dbReference>
<dbReference type="SUPFAM" id="SSF103473">
    <property type="entry name" value="MFS general substrate transporter"/>
    <property type="match status" value="1"/>
</dbReference>
<feature type="transmembrane region" description="Helical" evidence="6">
    <location>
        <begin position="308"/>
        <end position="332"/>
    </location>
</feature>
<feature type="transmembrane region" description="Helical" evidence="6">
    <location>
        <begin position="378"/>
        <end position="401"/>
    </location>
</feature>
<dbReference type="GO" id="GO:0000329">
    <property type="term" value="C:fungal-type vacuole membrane"/>
    <property type="evidence" value="ECO:0007669"/>
    <property type="project" value="TreeGrafter"/>
</dbReference>
<feature type="transmembrane region" description="Helical" evidence="6">
    <location>
        <begin position="353"/>
        <end position="372"/>
    </location>
</feature>
<dbReference type="Pfam" id="PF07690">
    <property type="entry name" value="MFS_1"/>
    <property type="match status" value="1"/>
</dbReference>
<evidence type="ECO:0000313" key="9">
    <source>
        <dbReference type="Proteomes" id="UP000243797"/>
    </source>
</evidence>
<feature type="transmembrane region" description="Helical" evidence="6">
    <location>
        <begin position="554"/>
        <end position="573"/>
    </location>
</feature>
<evidence type="ECO:0000256" key="4">
    <source>
        <dbReference type="ARBA" id="ARBA00023136"/>
    </source>
</evidence>
<comment type="caution">
    <text evidence="8">The sequence shown here is derived from an EMBL/GenBank/DDBJ whole genome shotgun (WGS) entry which is preliminary data.</text>
</comment>
<keyword evidence="3 6" id="KW-1133">Transmembrane helix</keyword>
<feature type="transmembrane region" description="Helical" evidence="6">
    <location>
        <begin position="621"/>
        <end position="644"/>
    </location>
</feature>
<evidence type="ECO:0000259" key="7">
    <source>
        <dbReference type="PROSITE" id="PS50850"/>
    </source>
</evidence>
<sequence>MSSSPSGRRSPPNDENTPLLSSSLGVRTPPRSSFPRQSGFSTPHSLPAHSGFPLSQRSSFVRRTGDVEIDDLRLDLARVGSVGSIAGELGNPYQTVGPIASWGRKSSQALFVEGDDEGDDEVDEALSTAEDEIVGEVEDKYEHPKFMNIKPRQFWLVFMVILICYFVACFDSTLMASSHPVITSYFGASKAASWLSTTFLITSTAFQPLFGRFSDTFGRRIVYTVALLIFALTTTWCALAQSIGSFIAARAACGLGAGGTMSLSLIILSDCIRIEHRGVFQSHINIAFGLGSGAGAAFGGYLCDTLGWRWAFGVQVPLIILGALLAFIFTPARLGPMFITTSSGSAFEALKKFDWLGSALLIATVTSLILALNLGGNIYPWVSAPVITCLVLFLLLAPLFIYQETLALQPLMPIRLLSTIPVANLIFSNTLGGIASNTVLFNVPLFFQAVLLTSASDSGFRLAVPSIVGSMAGIASGYIITYSRRLKPTLTLGTAVYVAGSVAVCFLQRGVSEVLSLVLISGVMLGQGFVFPSSIMSALAVSEQADQAIVNTTLGLWRNLGTVLGIAISSLVFQNMLGVQLEDKVKGEGREKVIELVRSSVKAIKLLEGPQQGQVIDAYAISLRVTFTVAVVASLALCALLLPIGLPKLKARQKVVVHAGE</sequence>
<feature type="transmembrane region" description="Helical" evidence="6">
    <location>
        <begin position="492"/>
        <end position="511"/>
    </location>
</feature>
<dbReference type="InterPro" id="IPR011701">
    <property type="entry name" value="MFS"/>
</dbReference>
<feature type="transmembrane region" description="Helical" evidence="6">
    <location>
        <begin position="517"/>
        <end position="542"/>
    </location>
</feature>
<dbReference type="Gene3D" id="1.20.1250.20">
    <property type="entry name" value="MFS general substrate transporter like domains"/>
    <property type="match status" value="2"/>
</dbReference>
<keyword evidence="4 6" id="KW-0472">Membrane</keyword>
<dbReference type="PANTHER" id="PTHR23501">
    <property type="entry name" value="MAJOR FACILITATOR SUPERFAMILY"/>
    <property type="match status" value="1"/>
</dbReference>
<dbReference type="OrthoDB" id="419537at2759"/>
<dbReference type="InterPro" id="IPR020846">
    <property type="entry name" value="MFS_dom"/>
</dbReference>
<feature type="compositionally biased region" description="Polar residues" evidence="5">
    <location>
        <begin position="13"/>
        <end position="44"/>
    </location>
</feature>
<keyword evidence="9" id="KW-1185">Reference proteome</keyword>
<evidence type="ECO:0000256" key="1">
    <source>
        <dbReference type="ARBA" id="ARBA00004141"/>
    </source>
</evidence>
<evidence type="ECO:0000256" key="2">
    <source>
        <dbReference type="ARBA" id="ARBA00022692"/>
    </source>
</evidence>
<organism evidence="8 9">
    <name type="scientific">Sphaceloma murrayae</name>
    <dbReference type="NCBI Taxonomy" id="2082308"/>
    <lineage>
        <taxon>Eukaryota</taxon>
        <taxon>Fungi</taxon>
        <taxon>Dikarya</taxon>
        <taxon>Ascomycota</taxon>
        <taxon>Pezizomycotina</taxon>
        <taxon>Dothideomycetes</taxon>
        <taxon>Dothideomycetidae</taxon>
        <taxon>Myriangiales</taxon>
        <taxon>Elsinoaceae</taxon>
        <taxon>Sphaceloma</taxon>
    </lineage>
</organism>
<dbReference type="PROSITE" id="PS50850">
    <property type="entry name" value="MFS"/>
    <property type="match status" value="1"/>
</dbReference>
<keyword evidence="2 6" id="KW-0812">Transmembrane</keyword>
<dbReference type="GO" id="GO:0015174">
    <property type="term" value="F:basic amino acid transmembrane transporter activity"/>
    <property type="evidence" value="ECO:0007669"/>
    <property type="project" value="TreeGrafter"/>
</dbReference>
<accession>A0A2K1QVY8</accession>
<feature type="region of interest" description="Disordered" evidence="5">
    <location>
        <begin position="1"/>
        <end position="53"/>
    </location>
</feature>
<evidence type="ECO:0000313" key="8">
    <source>
        <dbReference type="EMBL" id="PNS19221.1"/>
    </source>
</evidence>
<evidence type="ECO:0000256" key="6">
    <source>
        <dbReference type="SAM" id="Phobius"/>
    </source>
</evidence>
<dbReference type="EMBL" id="NKHZ01000032">
    <property type="protein sequence ID" value="PNS19221.1"/>
    <property type="molecule type" value="Genomic_DNA"/>
</dbReference>
<dbReference type="AlphaFoldDB" id="A0A2K1QVY8"/>
<feature type="transmembrane region" description="Helical" evidence="6">
    <location>
        <begin position="191"/>
        <end position="209"/>
    </location>
</feature>
<feature type="transmembrane region" description="Helical" evidence="6">
    <location>
        <begin position="459"/>
        <end position="480"/>
    </location>
</feature>